<accession>A0A3P6PQE8</accession>
<sequence>MYSFAHFSDRIVSSITNHYDVPPSESERDTFSQGERADTFTAESDDARFTSDGRLSSSNQSTIIANGSIGGGVYLKRL</sequence>
<protein>
    <submittedName>
        <fullName evidence="2">Uncharacterized protein</fullName>
    </submittedName>
</protein>
<evidence type="ECO:0000313" key="2">
    <source>
        <dbReference type="EMBL" id="VDK34987.1"/>
    </source>
</evidence>
<organism evidence="2 3">
    <name type="scientific">Anisakis simplex</name>
    <name type="common">Herring worm</name>
    <dbReference type="NCBI Taxonomy" id="6269"/>
    <lineage>
        <taxon>Eukaryota</taxon>
        <taxon>Metazoa</taxon>
        <taxon>Ecdysozoa</taxon>
        <taxon>Nematoda</taxon>
        <taxon>Chromadorea</taxon>
        <taxon>Rhabditida</taxon>
        <taxon>Spirurina</taxon>
        <taxon>Ascaridomorpha</taxon>
        <taxon>Ascaridoidea</taxon>
        <taxon>Anisakidae</taxon>
        <taxon>Anisakis</taxon>
        <taxon>Anisakis simplex complex</taxon>
    </lineage>
</organism>
<dbReference type="EMBL" id="UYRR01025356">
    <property type="protein sequence ID" value="VDK34987.1"/>
    <property type="molecule type" value="Genomic_DNA"/>
</dbReference>
<evidence type="ECO:0000313" key="3">
    <source>
        <dbReference type="Proteomes" id="UP000267096"/>
    </source>
</evidence>
<keyword evidence="3" id="KW-1185">Reference proteome</keyword>
<gene>
    <name evidence="2" type="ORF">ASIM_LOCUS8870</name>
</gene>
<proteinExistence type="predicted"/>
<name>A0A3P6PQE8_ANISI</name>
<evidence type="ECO:0000256" key="1">
    <source>
        <dbReference type="SAM" id="MobiDB-lite"/>
    </source>
</evidence>
<feature type="non-terminal residue" evidence="2">
    <location>
        <position position="78"/>
    </location>
</feature>
<feature type="region of interest" description="Disordered" evidence="1">
    <location>
        <begin position="17"/>
        <end position="58"/>
    </location>
</feature>
<feature type="compositionally biased region" description="Basic and acidic residues" evidence="1">
    <location>
        <begin position="25"/>
        <end position="38"/>
    </location>
</feature>
<dbReference type="AlphaFoldDB" id="A0A3P6PQE8"/>
<reference evidence="2 3" key="1">
    <citation type="submission" date="2018-11" db="EMBL/GenBank/DDBJ databases">
        <authorList>
            <consortium name="Pathogen Informatics"/>
        </authorList>
    </citation>
    <scope>NUCLEOTIDE SEQUENCE [LARGE SCALE GENOMIC DNA]</scope>
</reference>
<dbReference type="Proteomes" id="UP000267096">
    <property type="component" value="Unassembled WGS sequence"/>
</dbReference>